<proteinExistence type="predicted"/>
<gene>
    <name evidence="1" type="ORF">LMANV2_390013</name>
</gene>
<dbReference type="Proteomes" id="UP000234460">
    <property type="component" value="Chromosome LMANV2"/>
</dbReference>
<dbReference type="AlphaFoldDB" id="A0AAQ1SP15"/>
<evidence type="ECO:0000313" key="1">
    <source>
        <dbReference type="EMBL" id="SOR62108.1"/>
    </source>
</evidence>
<reference evidence="1 2" key="1">
    <citation type="submission" date="2017-11" db="EMBL/GenBank/DDBJ databases">
        <authorList>
            <person name="Lechat P."/>
        </authorList>
    </citation>
    <scope>NUCLEOTIDE SEQUENCE [LARGE SCALE GENOMIC DNA]</scope>
    <source>
        <strain evidence="1">L495</strain>
    </source>
</reference>
<protein>
    <submittedName>
        <fullName evidence="1">Uncharacterized protein</fullName>
    </submittedName>
</protein>
<dbReference type="EMBL" id="OEJX01000033">
    <property type="protein sequence ID" value="SOR62108.1"/>
    <property type="molecule type" value="Genomic_DNA"/>
</dbReference>
<organism evidence="1 2">
    <name type="scientific">Leptospira interrogans serovar Manilae</name>
    <dbReference type="NCBI Taxonomy" id="214675"/>
    <lineage>
        <taxon>Bacteria</taxon>
        <taxon>Pseudomonadati</taxon>
        <taxon>Spirochaetota</taxon>
        <taxon>Spirochaetia</taxon>
        <taxon>Leptospirales</taxon>
        <taxon>Leptospiraceae</taxon>
        <taxon>Leptospira</taxon>
    </lineage>
</organism>
<accession>A0AAQ1SP15</accession>
<sequence>MDSLRRTHVKLKISQPIFDNRNSSTKFGHHNEDSFFVIWITLGVPTRSAKLRS</sequence>
<name>A0AAQ1SP15_LEPIR</name>
<evidence type="ECO:0000313" key="2">
    <source>
        <dbReference type="Proteomes" id="UP000234460"/>
    </source>
</evidence>
<comment type="caution">
    <text evidence="1">The sequence shown here is derived from an EMBL/GenBank/DDBJ whole genome shotgun (WGS) entry which is preliminary data.</text>
</comment>